<proteinExistence type="predicted"/>
<reference evidence="1" key="1">
    <citation type="submission" date="2018-11" db="EMBL/GenBank/DDBJ databases">
        <authorList>
            <consortium name="Pathogen Informatics"/>
        </authorList>
    </citation>
    <scope>NUCLEOTIDE SEQUENCE</scope>
</reference>
<comment type="caution">
    <text evidence="1">The sequence shown here is derived from an EMBL/GenBank/DDBJ whole genome shotgun (WGS) entry which is preliminary data.</text>
</comment>
<dbReference type="AlphaFoldDB" id="A0A3S5CPX6"/>
<name>A0A3S5CPX6_9PLAT</name>
<keyword evidence="2" id="KW-1185">Reference proteome</keyword>
<dbReference type="Proteomes" id="UP000784294">
    <property type="component" value="Unassembled WGS sequence"/>
</dbReference>
<gene>
    <name evidence="1" type="ORF">PXEA_LOCUS20245</name>
</gene>
<dbReference type="EMBL" id="CAAALY010082858">
    <property type="protein sequence ID" value="VEL26805.1"/>
    <property type="molecule type" value="Genomic_DNA"/>
</dbReference>
<organism evidence="1 2">
    <name type="scientific">Protopolystoma xenopodis</name>
    <dbReference type="NCBI Taxonomy" id="117903"/>
    <lineage>
        <taxon>Eukaryota</taxon>
        <taxon>Metazoa</taxon>
        <taxon>Spiralia</taxon>
        <taxon>Lophotrochozoa</taxon>
        <taxon>Platyhelminthes</taxon>
        <taxon>Monogenea</taxon>
        <taxon>Polyopisthocotylea</taxon>
        <taxon>Polystomatidea</taxon>
        <taxon>Polystomatidae</taxon>
        <taxon>Protopolystoma</taxon>
    </lineage>
</organism>
<evidence type="ECO:0000313" key="1">
    <source>
        <dbReference type="EMBL" id="VEL26805.1"/>
    </source>
</evidence>
<evidence type="ECO:0000313" key="2">
    <source>
        <dbReference type="Proteomes" id="UP000784294"/>
    </source>
</evidence>
<protein>
    <submittedName>
        <fullName evidence="1">Uncharacterized protein</fullName>
    </submittedName>
</protein>
<sequence length="342" mass="36207">MSRPEALDLGQNSDLFRDNSSTCDIGLSVSQASNEHDGDLVSFSTDAVEGGCGGVVGGAVECSVLGVLGIEDEGGTRSNTDYVGHNGLEMFSDGNLSMTLLPPKDVQTTVPAAICNGEASLANLPGEPRQRVPLLLPPSLSQSKAPSQSSVFFQAQHSNLAPVIPPKGVLHRKSSAPQPPMHQYQQQISGSRYGQSNAHVSNLDTVLPQLRIASLRGNLSPPTLHNGQHEVGQPKALIERPTDDDLEAGCDPTGPPIMISSQSCAGGGGSAVGGLLPQPLSRIRPARINSSVEVCRICTCRLGFCLCQTCTLKYSHLCFLHKRARPSMEDMHALILSLHAFF</sequence>
<accession>A0A3S5CPX6</accession>